<sequence>MSNIWTTPDLTWAGVPPPGETRHEVDPPSTSASVIGFGAIATMIAATVVCLRLNMRMFSSRGLKLDDCVSKSTDRPHPWLTVPLTTMAIQVTAYGVGKHIWDVLWVNYTPGILQLIFFAQITGASMISFNKLSVLSLYISITPNKKFRAAVYLLMVVVVVFSLAYILSSILDCHPVQSQWDLYTNGHCATALVPDSSPIFILSLVNIVVDVAVVVLPIPVILPLQIPRSDKIWCLLLFAAGGGLVLIAAIGRTIELMPLLRPDQGNKLVDITWLVVPELNWAIAEGSVGIVAASLPAIRPVFKLLRSKSISGGNSSPSGGHHNIDSGVALENVSVGSVGSKAQEPQQQQQQHRSPCGNTSDGALHCGHGRDEEEGLCPCRRIQGSSDSENRVRGAPN</sequence>
<evidence type="ECO:0000313" key="10">
    <source>
        <dbReference type="Proteomes" id="UP000094444"/>
    </source>
</evidence>
<feature type="transmembrane region" description="Helical" evidence="7">
    <location>
        <begin position="150"/>
        <end position="171"/>
    </location>
</feature>
<dbReference type="InterPro" id="IPR049326">
    <property type="entry name" value="Rhodopsin_dom_fungi"/>
</dbReference>
<evidence type="ECO:0000256" key="1">
    <source>
        <dbReference type="ARBA" id="ARBA00004141"/>
    </source>
</evidence>
<evidence type="ECO:0000256" key="5">
    <source>
        <dbReference type="ARBA" id="ARBA00038359"/>
    </source>
</evidence>
<accession>A0A2P5HNX6</accession>
<feature type="transmembrane region" description="Helical" evidence="7">
    <location>
        <begin position="232"/>
        <end position="251"/>
    </location>
</feature>
<dbReference type="EMBL" id="MAVT02001128">
    <property type="protein sequence ID" value="POS71938.1"/>
    <property type="molecule type" value="Genomic_DNA"/>
</dbReference>
<comment type="subcellular location">
    <subcellularLocation>
        <location evidence="1">Membrane</location>
        <topology evidence="1">Multi-pass membrane protein</topology>
    </subcellularLocation>
</comment>
<evidence type="ECO:0000259" key="8">
    <source>
        <dbReference type="Pfam" id="PF20684"/>
    </source>
</evidence>
<gene>
    <name evidence="9" type="ORF">DHEL01_v209664</name>
</gene>
<evidence type="ECO:0000256" key="2">
    <source>
        <dbReference type="ARBA" id="ARBA00022692"/>
    </source>
</evidence>
<feature type="domain" description="Rhodopsin" evidence="8">
    <location>
        <begin position="51"/>
        <end position="303"/>
    </location>
</feature>
<reference evidence="9" key="1">
    <citation type="submission" date="2017-09" db="EMBL/GenBank/DDBJ databases">
        <title>Polyketide synthases of a Diaporthe helianthi virulent isolate.</title>
        <authorList>
            <person name="Baroncelli R."/>
        </authorList>
    </citation>
    <scope>NUCLEOTIDE SEQUENCE [LARGE SCALE GENOMIC DNA]</scope>
    <source>
        <strain evidence="9">7/96</strain>
    </source>
</reference>
<feature type="compositionally biased region" description="Polar residues" evidence="6">
    <location>
        <begin position="352"/>
        <end position="361"/>
    </location>
</feature>
<feature type="region of interest" description="Disordered" evidence="6">
    <location>
        <begin position="335"/>
        <end position="397"/>
    </location>
</feature>
<dbReference type="Pfam" id="PF20684">
    <property type="entry name" value="Fung_rhodopsin"/>
    <property type="match status" value="1"/>
</dbReference>
<protein>
    <recommendedName>
        <fullName evidence="8">Rhodopsin domain-containing protein</fullName>
    </recommendedName>
</protein>
<dbReference type="OrthoDB" id="4525788at2759"/>
<feature type="transmembrane region" description="Helical" evidence="7">
    <location>
        <begin position="34"/>
        <end position="55"/>
    </location>
</feature>
<dbReference type="GO" id="GO:0016020">
    <property type="term" value="C:membrane"/>
    <property type="evidence" value="ECO:0007669"/>
    <property type="project" value="UniProtKB-SubCell"/>
</dbReference>
<evidence type="ECO:0000256" key="6">
    <source>
        <dbReference type="SAM" id="MobiDB-lite"/>
    </source>
</evidence>
<keyword evidence="3 7" id="KW-1133">Transmembrane helix</keyword>
<feature type="compositionally biased region" description="Basic and acidic residues" evidence="6">
    <location>
        <begin position="388"/>
        <end position="397"/>
    </location>
</feature>
<evidence type="ECO:0000256" key="7">
    <source>
        <dbReference type="SAM" id="Phobius"/>
    </source>
</evidence>
<dbReference type="PANTHER" id="PTHR33048">
    <property type="entry name" value="PTH11-LIKE INTEGRAL MEMBRANE PROTEIN (AFU_ORTHOLOGUE AFUA_5G11245)"/>
    <property type="match status" value="1"/>
</dbReference>
<organism evidence="9 10">
    <name type="scientific">Diaporthe helianthi</name>
    <dbReference type="NCBI Taxonomy" id="158607"/>
    <lineage>
        <taxon>Eukaryota</taxon>
        <taxon>Fungi</taxon>
        <taxon>Dikarya</taxon>
        <taxon>Ascomycota</taxon>
        <taxon>Pezizomycotina</taxon>
        <taxon>Sordariomycetes</taxon>
        <taxon>Sordariomycetidae</taxon>
        <taxon>Diaporthales</taxon>
        <taxon>Diaporthaceae</taxon>
        <taxon>Diaporthe</taxon>
    </lineage>
</organism>
<dbReference type="Proteomes" id="UP000094444">
    <property type="component" value="Unassembled WGS sequence"/>
</dbReference>
<comment type="caution">
    <text evidence="9">The sequence shown here is derived from an EMBL/GenBank/DDBJ whole genome shotgun (WGS) entry which is preliminary data.</text>
</comment>
<evidence type="ECO:0000313" key="9">
    <source>
        <dbReference type="EMBL" id="POS71938.1"/>
    </source>
</evidence>
<keyword evidence="10" id="KW-1185">Reference proteome</keyword>
<proteinExistence type="inferred from homology"/>
<dbReference type="AlphaFoldDB" id="A0A2P5HNX6"/>
<feature type="transmembrane region" description="Helical" evidence="7">
    <location>
        <begin position="199"/>
        <end position="220"/>
    </location>
</feature>
<dbReference type="InterPro" id="IPR052337">
    <property type="entry name" value="SAT4-like"/>
</dbReference>
<comment type="similarity">
    <text evidence="5">Belongs to the SAT4 family.</text>
</comment>
<name>A0A2P5HNX6_DIAHE</name>
<evidence type="ECO:0000256" key="3">
    <source>
        <dbReference type="ARBA" id="ARBA00022989"/>
    </source>
</evidence>
<keyword evidence="2 7" id="KW-0812">Transmembrane</keyword>
<dbReference type="PANTHER" id="PTHR33048:SF124">
    <property type="entry name" value="INTEGRAL MEMBRANE PROTEIN"/>
    <property type="match status" value="1"/>
</dbReference>
<dbReference type="InParanoid" id="A0A2P5HNX6"/>
<evidence type="ECO:0000256" key="4">
    <source>
        <dbReference type="ARBA" id="ARBA00023136"/>
    </source>
</evidence>
<keyword evidence="4 7" id="KW-0472">Membrane</keyword>